<dbReference type="InterPro" id="IPR036679">
    <property type="entry name" value="FlgN-like_sf"/>
</dbReference>
<dbReference type="Pfam" id="PF05130">
    <property type="entry name" value="FlgN"/>
    <property type="match status" value="1"/>
</dbReference>
<keyword evidence="4" id="KW-0282">Flagellum</keyword>
<evidence type="ECO:0000313" key="4">
    <source>
        <dbReference type="EMBL" id="MFC3155154.1"/>
    </source>
</evidence>
<accession>A0ABV7HR39</accession>
<proteinExistence type="inferred from homology"/>
<comment type="similarity">
    <text evidence="2">Belongs to the FlgN family.</text>
</comment>
<evidence type="ECO:0000256" key="2">
    <source>
        <dbReference type="ARBA" id="ARBA00007703"/>
    </source>
</evidence>
<keyword evidence="3" id="KW-1005">Bacterial flagellum biogenesis</keyword>
<dbReference type="Gene3D" id="1.20.58.300">
    <property type="entry name" value="FlgN-like"/>
    <property type="match status" value="1"/>
</dbReference>
<keyword evidence="4" id="KW-0969">Cilium</keyword>
<evidence type="ECO:0000256" key="3">
    <source>
        <dbReference type="ARBA" id="ARBA00022795"/>
    </source>
</evidence>
<keyword evidence="5" id="KW-1185">Reference proteome</keyword>
<gene>
    <name evidence="4" type="ORF">ACFOEB_08065</name>
</gene>
<comment type="function">
    <text evidence="1">Required for the efficient initiation of filament assembly.</text>
</comment>
<dbReference type="RefSeq" id="WP_382415708.1">
    <property type="nucleotide sequence ID" value="NZ_AP031500.1"/>
</dbReference>
<sequence length="158" mass="17537">MSANPQLVREMLNRDLHAAQRLQALLSEERELLQTRNHEALAALISEKNEHLALLEGHAKERAALLQALQVDDNAVSWQEFLASDDALRELIPLWQQLQSEVSQCNELNNLNGKLVARSQQTLKRLLDLVRGKTQSAGLYDSSGSATNSASSNTLTRA</sequence>
<comment type="caution">
    <text evidence="4">The sequence shown here is derived from an EMBL/GenBank/DDBJ whole genome shotgun (WGS) entry which is preliminary data.</text>
</comment>
<dbReference type="InterPro" id="IPR007809">
    <property type="entry name" value="FlgN-like"/>
</dbReference>
<organism evidence="4 5">
    <name type="scientific">Gilvimarinus japonicus</name>
    <dbReference type="NCBI Taxonomy" id="1796469"/>
    <lineage>
        <taxon>Bacteria</taxon>
        <taxon>Pseudomonadati</taxon>
        <taxon>Pseudomonadota</taxon>
        <taxon>Gammaproteobacteria</taxon>
        <taxon>Cellvibrionales</taxon>
        <taxon>Cellvibrionaceae</taxon>
        <taxon>Gilvimarinus</taxon>
    </lineage>
</organism>
<evidence type="ECO:0000313" key="5">
    <source>
        <dbReference type="Proteomes" id="UP001595548"/>
    </source>
</evidence>
<dbReference type="Proteomes" id="UP001595548">
    <property type="component" value="Unassembled WGS sequence"/>
</dbReference>
<evidence type="ECO:0000256" key="1">
    <source>
        <dbReference type="ARBA" id="ARBA00002397"/>
    </source>
</evidence>
<name>A0ABV7HR39_9GAMM</name>
<keyword evidence="4" id="KW-0966">Cell projection</keyword>
<dbReference type="SUPFAM" id="SSF140566">
    <property type="entry name" value="FlgN-like"/>
    <property type="match status" value="1"/>
</dbReference>
<reference evidence="5" key="1">
    <citation type="journal article" date="2019" name="Int. J. Syst. Evol. Microbiol.">
        <title>The Global Catalogue of Microorganisms (GCM) 10K type strain sequencing project: providing services to taxonomists for standard genome sequencing and annotation.</title>
        <authorList>
            <consortium name="The Broad Institute Genomics Platform"/>
            <consortium name="The Broad Institute Genome Sequencing Center for Infectious Disease"/>
            <person name="Wu L."/>
            <person name="Ma J."/>
        </authorList>
    </citation>
    <scope>NUCLEOTIDE SEQUENCE [LARGE SCALE GENOMIC DNA]</scope>
    <source>
        <strain evidence="5">KCTC 52141</strain>
    </source>
</reference>
<protein>
    <submittedName>
        <fullName evidence="4">Flagella synthesis protein FlgN</fullName>
    </submittedName>
</protein>
<dbReference type="EMBL" id="JBHRTL010000006">
    <property type="protein sequence ID" value="MFC3155154.1"/>
    <property type="molecule type" value="Genomic_DNA"/>
</dbReference>